<evidence type="ECO:0000313" key="3">
    <source>
        <dbReference type="Proteomes" id="UP000319209"/>
    </source>
</evidence>
<keyword evidence="3" id="KW-1185">Reference proteome</keyword>
<dbReference type="PANTHER" id="PTHR48079:SF6">
    <property type="entry name" value="NAD(P)-BINDING DOMAIN-CONTAINING PROTEIN-RELATED"/>
    <property type="match status" value="1"/>
</dbReference>
<dbReference type="GO" id="GO:0050661">
    <property type="term" value="F:NADP binding"/>
    <property type="evidence" value="ECO:0007669"/>
    <property type="project" value="InterPro"/>
</dbReference>
<sequence length="253" mass="28286">MQTISILGCGWLGLPLATTLINKNFNVKGSTTQTNKLPILKAAGIVPYIVNIESKSIPTDFLNSDILILLITSKNRDAFQQFIKQIETSTIKKVIFISSTSVYPNSNTEVTETSETNQSPLVAIESLFTQNNTFKTTVIRFGGLFGYQRKPGNFIRAHNIIPNPEGYINLIHQDDCIGILISIIEKDIWNETFNACANSHPKRAAFYTKEMAKVGRLHPVLDPDSDNVYKIVSPEKLISAIGYTFKYSNLMDY</sequence>
<dbReference type="Gene3D" id="3.40.50.720">
    <property type="entry name" value="NAD(P)-binding Rossmann-like Domain"/>
    <property type="match status" value="1"/>
</dbReference>
<dbReference type="InterPro" id="IPR051783">
    <property type="entry name" value="NAD(P)-dependent_oxidoreduct"/>
</dbReference>
<name>A0A516GMK6_9FLAO</name>
<dbReference type="OrthoDB" id="751203at2"/>
<reference evidence="2 3" key="1">
    <citation type="submission" date="2019-07" db="EMBL/GenBank/DDBJ databases">
        <title>Genome sequencing for Formosa sp. PS13.</title>
        <authorList>
            <person name="Park S.-J."/>
        </authorList>
    </citation>
    <scope>NUCLEOTIDE SEQUENCE [LARGE SCALE GENOMIC DNA]</scope>
    <source>
        <strain evidence="2 3">PS13</strain>
    </source>
</reference>
<dbReference type="GO" id="GO:0004029">
    <property type="term" value="F:aldehyde dehydrogenase (NAD+) activity"/>
    <property type="evidence" value="ECO:0007669"/>
    <property type="project" value="TreeGrafter"/>
</dbReference>
<organism evidence="2 3">
    <name type="scientific">Formosa sediminum</name>
    <dbReference type="NCBI Taxonomy" id="2594004"/>
    <lineage>
        <taxon>Bacteria</taxon>
        <taxon>Pseudomonadati</taxon>
        <taxon>Bacteroidota</taxon>
        <taxon>Flavobacteriia</taxon>
        <taxon>Flavobacteriales</taxon>
        <taxon>Flavobacteriaceae</taxon>
        <taxon>Formosa</taxon>
    </lineage>
</organism>
<evidence type="ECO:0000313" key="2">
    <source>
        <dbReference type="EMBL" id="QDO92758.1"/>
    </source>
</evidence>
<protein>
    <submittedName>
        <fullName evidence="2">dTDP-glucose 4,6-dehydratase</fullName>
    </submittedName>
</protein>
<dbReference type="GO" id="GO:0005737">
    <property type="term" value="C:cytoplasm"/>
    <property type="evidence" value="ECO:0007669"/>
    <property type="project" value="TreeGrafter"/>
</dbReference>
<dbReference type="AlphaFoldDB" id="A0A516GMK6"/>
<dbReference type="PANTHER" id="PTHR48079">
    <property type="entry name" value="PROTEIN YEEZ"/>
    <property type="match status" value="1"/>
</dbReference>
<dbReference type="EMBL" id="CP041637">
    <property type="protein sequence ID" value="QDO92758.1"/>
    <property type="molecule type" value="Genomic_DNA"/>
</dbReference>
<dbReference type="Pfam" id="PF03446">
    <property type="entry name" value="NAD_binding_2"/>
    <property type="match status" value="1"/>
</dbReference>
<accession>A0A516GMK6</accession>
<dbReference type="Proteomes" id="UP000319209">
    <property type="component" value="Chromosome"/>
</dbReference>
<dbReference type="InterPro" id="IPR036291">
    <property type="entry name" value="NAD(P)-bd_dom_sf"/>
</dbReference>
<dbReference type="SUPFAM" id="SSF51735">
    <property type="entry name" value="NAD(P)-binding Rossmann-fold domains"/>
    <property type="match status" value="1"/>
</dbReference>
<feature type="domain" description="6-phosphogluconate dehydrogenase NADP-binding" evidence="1">
    <location>
        <begin position="3"/>
        <end position="117"/>
    </location>
</feature>
<gene>
    <name evidence="2" type="ORF">FNB79_01795</name>
</gene>
<dbReference type="RefSeq" id="WP_143379667.1">
    <property type="nucleotide sequence ID" value="NZ_CP041637.1"/>
</dbReference>
<dbReference type="InterPro" id="IPR006115">
    <property type="entry name" value="6PGDH_NADP-bd"/>
</dbReference>
<evidence type="ECO:0000259" key="1">
    <source>
        <dbReference type="Pfam" id="PF03446"/>
    </source>
</evidence>
<dbReference type="KEGG" id="fop:FNB79_01795"/>
<proteinExistence type="predicted"/>